<dbReference type="SMART" id="SM00822">
    <property type="entry name" value="PKS_KR"/>
    <property type="match status" value="1"/>
</dbReference>
<keyword evidence="3" id="KW-0560">Oxidoreductase</keyword>
<dbReference type="InterPro" id="IPR020904">
    <property type="entry name" value="Sc_DH/Rdtase_CS"/>
</dbReference>
<dbReference type="PROSITE" id="PS00061">
    <property type="entry name" value="ADH_SHORT"/>
    <property type="match status" value="1"/>
</dbReference>
<accession>A0A840TP36</accession>
<feature type="domain" description="Ketoreductase" evidence="2">
    <location>
        <begin position="21"/>
        <end position="201"/>
    </location>
</feature>
<dbReference type="PRINTS" id="PR00080">
    <property type="entry name" value="SDRFAMILY"/>
</dbReference>
<dbReference type="SUPFAM" id="SSF51735">
    <property type="entry name" value="NAD(P)-binding Rossmann-fold domains"/>
    <property type="match status" value="1"/>
</dbReference>
<gene>
    <name evidence="3" type="ORF">HNQ92_003658</name>
</gene>
<protein>
    <submittedName>
        <fullName evidence="3">Gluconate 5-dehydrogenase</fullName>
        <ecNumber evidence="3">1.1.1.69</ecNumber>
    </submittedName>
</protein>
<dbReference type="InterPro" id="IPR057326">
    <property type="entry name" value="KR_dom"/>
</dbReference>
<keyword evidence="4" id="KW-1185">Reference proteome</keyword>
<evidence type="ECO:0000313" key="3">
    <source>
        <dbReference type="EMBL" id="MBB5285501.1"/>
    </source>
</evidence>
<dbReference type="NCBIfam" id="NF005559">
    <property type="entry name" value="PRK07231.1"/>
    <property type="match status" value="1"/>
</dbReference>
<dbReference type="RefSeq" id="WP_184175706.1">
    <property type="nucleotide sequence ID" value="NZ_JACHGF010000005.1"/>
</dbReference>
<name>A0A840TP36_9BACT</name>
<organism evidence="3 4">
    <name type="scientific">Rhabdobacter roseus</name>
    <dbReference type="NCBI Taxonomy" id="1655419"/>
    <lineage>
        <taxon>Bacteria</taxon>
        <taxon>Pseudomonadati</taxon>
        <taxon>Bacteroidota</taxon>
        <taxon>Cytophagia</taxon>
        <taxon>Cytophagales</taxon>
        <taxon>Cytophagaceae</taxon>
        <taxon>Rhabdobacter</taxon>
    </lineage>
</organism>
<dbReference type="EC" id="1.1.1.69" evidence="3"/>
<reference evidence="3 4" key="1">
    <citation type="submission" date="2020-08" db="EMBL/GenBank/DDBJ databases">
        <title>Genomic Encyclopedia of Type Strains, Phase IV (KMG-IV): sequencing the most valuable type-strain genomes for metagenomic binning, comparative biology and taxonomic classification.</title>
        <authorList>
            <person name="Goeker M."/>
        </authorList>
    </citation>
    <scope>NUCLEOTIDE SEQUENCE [LARGE SCALE GENOMIC DNA]</scope>
    <source>
        <strain evidence="3 4">DSM 105074</strain>
    </source>
</reference>
<dbReference type="Proteomes" id="UP000557307">
    <property type="component" value="Unassembled WGS sequence"/>
</dbReference>
<dbReference type="EMBL" id="JACHGF010000005">
    <property type="protein sequence ID" value="MBB5285501.1"/>
    <property type="molecule type" value="Genomic_DNA"/>
</dbReference>
<evidence type="ECO:0000256" key="1">
    <source>
        <dbReference type="ARBA" id="ARBA00006484"/>
    </source>
</evidence>
<dbReference type="FunFam" id="3.40.50.720:FF:000084">
    <property type="entry name" value="Short-chain dehydrogenase reductase"/>
    <property type="match status" value="1"/>
</dbReference>
<dbReference type="InterPro" id="IPR036291">
    <property type="entry name" value="NAD(P)-bd_dom_sf"/>
</dbReference>
<comment type="similarity">
    <text evidence="1">Belongs to the short-chain dehydrogenases/reductases (SDR) family.</text>
</comment>
<dbReference type="PRINTS" id="PR00081">
    <property type="entry name" value="GDHRDH"/>
</dbReference>
<dbReference type="Gene3D" id="3.40.50.720">
    <property type="entry name" value="NAD(P)-binding Rossmann-like Domain"/>
    <property type="match status" value="1"/>
</dbReference>
<dbReference type="AlphaFoldDB" id="A0A840TP36"/>
<evidence type="ECO:0000259" key="2">
    <source>
        <dbReference type="SMART" id="SM00822"/>
    </source>
</evidence>
<dbReference type="Pfam" id="PF13561">
    <property type="entry name" value="adh_short_C2"/>
    <property type="match status" value="1"/>
</dbReference>
<proteinExistence type="inferred from homology"/>
<sequence length="265" mass="27526">MSIPSSLAALPGIKLFDLTGRTAIITGGSKGLGLAMAAGLASAGANLMLVNRNGAEGTLAAQELAAEYGVRTVAFAADVCDQQQTETMAQIAMDTFGRIDILINSAGINIRGAIDELSPDDFKKVMDVNVNGTWLCSRAVTPYMKQANKGSIINLASTLGLVGLANRTPYASSKGAVVQMTRALALELAPFNITVNAICPGPFLTEMNLPIADTEEGLKFVVGATALGRWGHLKEIQGAALFLASDAGTYMVGSMLTVDGGWTAR</sequence>
<dbReference type="GO" id="GO:0008874">
    <property type="term" value="F:gluconate 5-dehydrogenase activity"/>
    <property type="evidence" value="ECO:0007669"/>
    <property type="project" value="UniProtKB-EC"/>
</dbReference>
<evidence type="ECO:0000313" key="4">
    <source>
        <dbReference type="Proteomes" id="UP000557307"/>
    </source>
</evidence>
<dbReference type="PANTHER" id="PTHR42760">
    <property type="entry name" value="SHORT-CHAIN DEHYDROGENASES/REDUCTASES FAMILY MEMBER"/>
    <property type="match status" value="1"/>
</dbReference>
<dbReference type="InterPro" id="IPR002347">
    <property type="entry name" value="SDR_fam"/>
</dbReference>
<comment type="caution">
    <text evidence="3">The sequence shown here is derived from an EMBL/GenBank/DDBJ whole genome shotgun (WGS) entry which is preliminary data.</text>
</comment>